<dbReference type="Gene3D" id="1.20.140.10">
    <property type="entry name" value="Butyryl-CoA Dehydrogenase, subunit A, domain 3"/>
    <property type="match status" value="1"/>
</dbReference>
<dbReference type="GO" id="GO:0005737">
    <property type="term" value="C:cytoplasm"/>
    <property type="evidence" value="ECO:0007669"/>
    <property type="project" value="TreeGrafter"/>
</dbReference>
<dbReference type="Pfam" id="PF02770">
    <property type="entry name" value="Acyl-CoA_dh_M"/>
    <property type="match status" value="1"/>
</dbReference>
<reference evidence="11" key="1">
    <citation type="journal article" date="2014" name="Int. J. Syst. Evol. Microbiol.">
        <title>Complete genome sequence of Corynebacterium casei LMG S-19264T (=DSM 44701T), isolated from a smear-ripened cheese.</title>
        <authorList>
            <consortium name="US DOE Joint Genome Institute (JGI-PGF)"/>
            <person name="Walter F."/>
            <person name="Albersmeier A."/>
            <person name="Kalinowski J."/>
            <person name="Ruckert C."/>
        </authorList>
    </citation>
    <scope>NUCLEOTIDE SEQUENCE</scope>
    <source>
        <strain evidence="11">JCM 4346</strain>
    </source>
</reference>
<name>A0A918F4X8_9ACTN</name>
<dbReference type="InterPro" id="IPR013786">
    <property type="entry name" value="AcylCoA_DH/ox_N"/>
</dbReference>
<evidence type="ECO:0000259" key="9">
    <source>
        <dbReference type="Pfam" id="PF02770"/>
    </source>
</evidence>
<dbReference type="GO" id="GO:0003995">
    <property type="term" value="F:acyl-CoA dehydrogenase activity"/>
    <property type="evidence" value="ECO:0007669"/>
    <property type="project" value="TreeGrafter"/>
</dbReference>
<evidence type="ECO:0000259" key="10">
    <source>
        <dbReference type="Pfam" id="PF02771"/>
    </source>
</evidence>
<dbReference type="RefSeq" id="WP_189935570.1">
    <property type="nucleotide sequence ID" value="NZ_BMSX01000005.1"/>
</dbReference>
<comment type="subunit">
    <text evidence="3">Homodimer.</text>
</comment>
<dbReference type="InterPro" id="IPR036250">
    <property type="entry name" value="AcylCo_DH-like_C"/>
</dbReference>
<evidence type="ECO:0000256" key="4">
    <source>
        <dbReference type="ARBA" id="ARBA00022630"/>
    </source>
</evidence>
<dbReference type="GO" id="GO:0050660">
    <property type="term" value="F:flavin adenine dinucleotide binding"/>
    <property type="evidence" value="ECO:0007669"/>
    <property type="project" value="InterPro"/>
</dbReference>
<dbReference type="Proteomes" id="UP000658320">
    <property type="component" value="Unassembled WGS sequence"/>
</dbReference>
<evidence type="ECO:0000313" key="12">
    <source>
        <dbReference type="Proteomes" id="UP000658320"/>
    </source>
</evidence>
<evidence type="ECO:0000256" key="6">
    <source>
        <dbReference type="ARBA" id="ARBA00023002"/>
    </source>
</evidence>
<dbReference type="SUPFAM" id="SSF47203">
    <property type="entry name" value="Acyl-CoA dehydrogenase C-terminal domain-like"/>
    <property type="match status" value="1"/>
</dbReference>
<keyword evidence="5 7" id="KW-0274">FAD</keyword>
<dbReference type="InterPro" id="IPR006091">
    <property type="entry name" value="Acyl-CoA_Oxase/DH_mid-dom"/>
</dbReference>
<dbReference type="InterPro" id="IPR046373">
    <property type="entry name" value="Acyl-CoA_Oxase/DH_mid-dom_sf"/>
</dbReference>
<proteinExistence type="inferred from homology"/>
<organism evidence="11 12">
    <name type="scientific">Streptomyces aurantiogriseus</name>
    <dbReference type="NCBI Taxonomy" id="66870"/>
    <lineage>
        <taxon>Bacteria</taxon>
        <taxon>Bacillati</taxon>
        <taxon>Actinomycetota</taxon>
        <taxon>Actinomycetes</taxon>
        <taxon>Kitasatosporales</taxon>
        <taxon>Streptomycetaceae</taxon>
        <taxon>Streptomyces</taxon>
    </lineage>
</organism>
<dbReference type="SUPFAM" id="SSF56645">
    <property type="entry name" value="Acyl-CoA dehydrogenase NM domain-like"/>
    <property type="match status" value="1"/>
</dbReference>
<dbReference type="PANTHER" id="PTHR48083">
    <property type="entry name" value="MEDIUM-CHAIN SPECIFIC ACYL-COA DEHYDROGENASE, MITOCHONDRIAL-RELATED"/>
    <property type="match status" value="1"/>
</dbReference>
<dbReference type="PANTHER" id="PTHR48083:SF13">
    <property type="entry name" value="ACYL-COA DEHYDROGENASE FAMILY MEMBER 11"/>
    <property type="match status" value="1"/>
</dbReference>
<dbReference type="GO" id="GO:0033539">
    <property type="term" value="P:fatty acid beta-oxidation using acyl-CoA dehydrogenase"/>
    <property type="evidence" value="ECO:0007669"/>
    <property type="project" value="TreeGrafter"/>
</dbReference>
<protein>
    <submittedName>
        <fullName evidence="11">Acyl-CoA dehydrogenase</fullName>
    </submittedName>
</protein>
<dbReference type="FunFam" id="2.40.110.10:FF:000002">
    <property type="entry name" value="Acyl-CoA dehydrogenase fadE12"/>
    <property type="match status" value="1"/>
</dbReference>
<comment type="cofactor">
    <cofactor evidence="1 7">
        <name>FAD</name>
        <dbReference type="ChEBI" id="CHEBI:57692"/>
    </cofactor>
</comment>
<feature type="domain" description="Acyl-CoA dehydrogenase/oxidase N-terminal" evidence="10">
    <location>
        <begin position="6"/>
        <end position="128"/>
    </location>
</feature>
<dbReference type="EMBL" id="BMSX01000005">
    <property type="protein sequence ID" value="GGR09092.1"/>
    <property type="molecule type" value="Genomic_DNA"/>
</dbReference>
<dbReference type="InterPro" id="IPR037069">
    <property type="entry name" value="AcylCoA_DH/ox_N_sf"/>
</dbReference>
<gene>
    <name evidence="11" type="primary">acd</name>
    <name evidence="11" type="ORF">GCM10010251_26010</name>
</gene>
<keyword evidence="4 7" id="KW-0285">Flavoprotein</keyword>
<dbReference type="InterPro" id="IPR050741">
    <property type="entry name" value="Acyl-CoA_dehydrogenase"/>
</dbReference>
<evidence type="ECO:0000256" key="2">
    <source>
        <dbReference type="ARBA" id="ARBA00009347"/>
    </source>
</evidence>
<evidence type="ECO:0000256" key="7">
    <source>
        <dbReference type="RuleBase" id="RU362125"/>
    </source>
</evidence>
<feature type="domain" description="Acyl-CoA dehydrogenase/oxidase C-terminal" evidence="8">
    <location>
        <begin position="247"/>
        <end position="395"/>
    </location>
</feature>
<comment type="caution">
    <text evidence="11">The sequence shown here is derived from an EMBL/GenBank/DDBJ whole genome shotgun (WGS) entry which is preliminary data.</text>
</comment>
<evidence type="ECO:0000256" key="5">
    <source>
        <dbReference type="ARBA" id="ARBA00022827"/>
    </source>
</evidence>
<reference evidence="11" key="2">
    <citation type="submission" date="2020-09" db="EMBL/GenBank/DDBJ databases">
        <authorList>
            <person name="Sun Q."/>
            <person name="Ohkuma M."/>
        </authorList>
    </citation>
    <scope>NUCLEOTIDE SEQUENCE</scope>
    <source>
        <strain evidence="11">JCM 4346</strain>
    </source>
</reference>
<keyword evidence="6 7" id="KW-0560">Oxidoreductase</keyword>
<dbReference type="AlphaFoldDB" id="A0A918F4X8"/>
<dbReference type="Gene3D" id="2.40.110.10">
    <property type="entry name" value="Butyryl-CoA Dehydrogenase, subunit A, domain 2"/>
    <property type="match status" value="1"/>
</dbReference>
<feature type="domain" description="Acyl-CoA oxidase/dehydrogenase middle" evidence="9">
    <location>
        <begin position="134"/>
        <end position="234"/>
    </location>
</feature>
<evidence type="ECO:0000256" key="1">
    <source>
        <dbReference type="ARBA" id="ARBA00001974"/>
    </source>
</evidence>
<dbReference type="InterPro" id="IPR009100">
    <property type="entry name" value="AcylCoA_DH/oxidase_NM_dom_sf"/>
</dbReference>
<keyword evidence="12" id="KW-1185">Reference proteome</keyword>
<comment type="similarity">
    <text evidence="2 7">Belongs to the acyl-CoA dehydrogenase family.</text>
</comment>
<dbReference type="Pfam" id="PF02771">
    <property type="entry name" value="Acyl-CoA_dh_N"/>
    <property type="match status" value="1"/>
</dbReference>
<sequence length="405" mass="44814">MDFTETEKIRDLKLRATRFLDEFVIPAEPVYAQQKTEIGPWDTPPVMAELKKAARDRGLWNLFLPGERGAGLTNLEYAHVAEITGRSPWIMPEALNCSAPDTGNMEILAQFATPSVRKRWLEPLLDGEIRSVYSMTEPQVASSDANNIDTRITEDEDGFRINGRKWWSSGAMSPACKVAIVMGRSNPGGERHRTHSMVVVPLDTPGVEVLRSTSVFGYSDSGHGGHAEIVYDDVRVPRGNLLGELHGGFAIAQARLGPGRIHHAMRLVGMAERAFDLMCTRAHERIPFGQPLAEQGIFQDWVAEARIRIETTRLLVLKTAWLMDTVGNRGAAIEISGIKVAAPRMATWVIDHAIQAHGGGGVSQDFPLAELYAQARMLRIADGPDEVHKMSLARRELRRFAPNTP</sequence>
<evidence type="ECO:0000313" key="11">
    <source>
        <dbReference type="EMBL" id="GGR09092.1"/>
    </source>
</evidence>
<dbReference type="Pfam" id="PF00441">
    <property type="entry name" value="Acyl-CoA_dh_1"/>
    <property type="match status" value="1"/>
</dbReference>
<dbReference type="Gene3D" id="1.10.540.10">
    <property type="entry name" value="Acyl-CoA dehydrogenase/oxidase, N-terminal domain"/>
    <property type="match status" value="1"/>
</dbReference>
<dbReference type="InterPro" id="IPR009075">
    <property type="entry name" value="AcylCo_DH/oxidase_C"/>
</dbReference>
<evidence type="ECO:0000259" key="8">
    <source>
        <dbReference type="Pfam" id="PF00441"/>
    </source>
</evidence>
<evidence type="ECO:0000256" key="3">
    <source>
        <dbReference type="ARBA" id="ARBA00011738"/>
    </source>
</evidence>
<accession>A0A918F4X8</accession>